<evidence type="ECO:0000313" key="9">
    <source>
        <dbReference type="EMBL" id="SCZ88601.1"/>
    </source>
</evidence>
<evidence type="ECO:0000313" key="10">
    <source>
        <dbReference type="Proteomes" id="UP000249723"/>
    </source>
</evidence>
<dbReference type="PROSITE" id="PS50011">
    <property type="entry name" value="PROTEIN_KINASE_DOM"/>
    <property type="match status" value="1"/>
</dbReference>
<evidence type="ECO:0000256" key="5">
    <source>
        <dbReference type="ARBA" id="ARBA00038035"/>
    </source>
</evidence>
<protein>
    <submittedName>
        <fullName evidence="9">BZ3500_MvSof-1268-A1-R1_Chr2-1g04517 protein</fullName>
    </submittedName>
</protein>
<evidence type="ECO:0000256" key="6">
    <source>
        <dbReference type="PROSITE-ProRule" id="PRU10141"/>
    </source>
</evidence>
<dbReference type="GO" id="GO:0000165">
    <property type="term" value="P:MAPK cascade"/>
    <property type="evidence" value="ECO:0007669"/>
    <property type="project" value="UniProtKB-ARBA"/>
</dbReference>
<accession>A0A2X0KR16</accession>
<dbReference type="FunFam" id="1.10.510.10:FF:000263">
    <property type="entry name" value="MAP kinase skh1/pek1"/>
    <property type="match status" value="1"/>
</dbReference>
<name>A0A2X0KR16_9BASI</name>
<dbReference type="InterPro" id="IPR008271">
    <property type="entry name" value="Ser/Thr_kinase_AS"/>
</dbReference>
<dbReference type="PANTHER" id="PTHR47448">
    <property type="entry name" value="DUAL SPECIFICITY MITOGEN-ACTIVATED PROTEIN KINASE KINASE DSOR1-LIKE PROTEIN"/>
    <property type="match status" value="1"/>
</dbReference>
<reference evidence="10" key="1">
    <citation type="submission" date="2016-10" db="EMBL/GenBank/DDBJ databases">
        <authorList>
            <person name="Jeantristanb JTB J.-T."/>
            <person name="Ricardo R."/>
        </authorList>
    </citation>
    <scope>NUCLEOTIDE SEQUENCE [LARGE SCALE GENOMIC DNA]</scope>
</reference>
<evidence type="ECO:0000256" key="7">
    <source>
        <dbReference type="SAM" id="MobiDB-lite"/>
    </source>
</evidence>
<gene>
    <name evidence="9" type="ORF">BZ3500_MVSOF-1268-A1-R1_CHR2-1G04517</name>
</gene>
<dbReference type="SMART" id="SM00220">
    <property type="entry name" value="S_TKc"/>
    <property type="match status" value="1"/>
</dbReference>
<dbReference type="EMBL" id="FMWP01000012">
    <property type="protein sequence ID" value="SCZ88601.1"/>
    <property type="molecule type" value="Genomic_DNA"/>
</dbReference>
<evidence type="ECO:0000256" key="4">
    <source>
        <dbReference type="ARBA" id="ARBA00022840"/>
    </source>
</evidence>
<dbReference type="PROSITE" id="PS00107">
    <property type="entry name" value="PROTEIN_KINASE_ATP"/>
    <property type="match status" value="1"/>
</dbReference>
<evidence type="ECO:0000256" key="2">
    <source>
        <dbReference type="ARBA" id="ARBA00022741"/>
    </source>
</evidence>
<evidence type="ECO:0000259" key="8">
    <source>
        <dbReference type="PROSITE" id="PS50011"/>
    </source>
</evidence>
<dbReference type="Gene3D" id="1.10.510.10">
    <property type="entry name" value="Transferase(Phosphotransferase) domain 1"/>
    <property type="match status" value="1"/>
</dbReference>
<feature type="region of interest" description="Disordered" evidence="7">
    <location>
        <begin position="208"/>
        <end position="240"/>
    </location>
</feature>
<keyword evidence="2 6" id="KW-0547">Nucleotide-binding</keyword>
<keyword evidence="4 6" id="KW-0067">ATP-binding</keyword>
<sequence length="553" mass="60017">MSAILPPKAPRRTPLKLSLLGTPNSEAQTPGISSAPPALSESPDATSSSTSSSGARGGGTASAPPAAIRPSLKLGALGGPTNSLSNLSLSIPNDAGPSRYRSSLLRGPESSSDDEGDDYGGRSARNDDDDDDDDDDGEDDEDRHKWRTGQQERFTGELLDVIRGPVGLEDELSGRTRRAMSAATVRRSHSDLTRKPSFERAINDGSIQENPFIETEDEPGSSRPATHAHESDGDHTVMSPSLLDSETLEMTADKLLDLGKLGEGASGQVRKVKFLPTGMVMAKKVSADEGCSSVTISTSPNPKVHKQHLRELLFMRECSHPGIVQYYGAYLELHNTQIDICMEYCEAGSLDSLYKKVKANGWRTGEKVLGKIAESMISGLCYLHSRKIIHRDIKPSNVLVTIDGQVKLCDFGVSGELVNSMASTWIGTSFYLSPERIKGGKYSITSDVWSMAVTVLEVAVNRYPFPGPGEAPIQSPVELLMYLARADVAKLEDEPEHGIKYTNGFRNFIQCCLDKDPASRPSPQSLMTHGWIRRSIERQPPPDLARWVQDLGP</sequence>
<dbReference type="Proteomes" id="UP000249723">
    <property type="component" value="Unassembled WGS sequence"/>
</dbReference>
<feature type="compositionally biased region" description="Low complexity" evidence="7">
    <location>
        <begin position="38"/>
        <end position="54"/>
    </location>
</feature>
<dbReference type="InterPro" id="IPR000719">
    <property type="entry name" value="Prot_kinase_dom"/>
</dbReference>
<evidence type="ECO:0000256" key="3">
    <source>
        <dbReference type="ARBA" id="ARBA00022777"/>
    </source>
</evidence>
<dbReference type="OrthoDB" id="10252354at2759"/>
<dbReference type="GO" id="GO:0004672">
    <property type="term" value="F:protein kinase activity"/>
    <property type="evidence" value="ECO:0007669"/>
    <property type="project" value="InterPro"/>
</dbReference>
<feature type="region of interest" description="Disordered" evidence="7">
    <location>
        <begin position="1"/>
        <end position="160"/>
    </location>
</feature>
<feature type="compositionally biased region" description="Polar residues" evidence="7">
    <location>
        <begin position="21"/>
        <end position="32"/>
    </location>
</feature>
<dbReference type="GO" id="GO:0005524">
    <property type="term" value="F:ATP binding"/>
    <property type="evidence" value="ECO:0007669"/>
    <property type="project" value="UniProtKB-UniRule"/>
</dbReference>
<feature type="domain" description="Protein kinase" evidence="8">
    <location>
        <begin position="255"/>
        <end position="532"/>
    </location>
</feature>
<dbReference type="PROSITE" id="PS00108">
    <property type="entry name" value="PROTEIN_KINASE_ST"/>
    <property type="match status" value="1"/>
</dbReference>
<organism evidence="9 10">
    <name type="scientific">Microbotryum saponariae</name>
    <dbReference type="NCBI Taxonomy" id="289078"/>
    <lineage>
        <taxon>Eukaryota</taxon>
        <taxon>Fungi</taxon>
        <taxon>Dikarya</taxon>
        <taxon>Basidiomycota</taxon>
        <taxon>Pucciniomycotina</taxon>
        <taxon>Microbotryomycetes</taxon>
        <taxon>Microbotryales</taxon>
        <taxon>Microbotryaceae</taxon>
        <taxon>Microbotryum</taxon>
    </lineage>
</organism>
<dbReference type="Pfam" id="PF00069">
    <property type="entry name" value="Pkinase"/>
    <property type="match status" value="1"/>
</dbReference>
<dbReference type="STRING" id="289078.A0A2X0KR16"/>
<dbReference type="PANTHER" id="PTHR47448:SF5">
    <property type="entry name" value="MITOGEN-ACTIVATED PROTEIN KINASE KINAE MKK2"/>
    <property type="match status" value="1"/>
</dbReference>
<dbReference type="InterPro" id="IPR017441">
    <property type="entry name" value="Protein_kinase_ATP_BS"/>
</dbReference>
<comment type="similarity">
    <text evidence="5">Belongs to the protein kinase superfamily. STE Ser/Thr protein kinase family. MAP kinase kinase subfamily.</text>
</comment>
<feature type="binding site" evidence="6">
    <location>
        <position position="284"/>
    </location>
    <ligand>
        <name>ATP</name>
        <dbReference type="ChEBI" id="CHEBI:30616"/>
    </ligand>
</feature>
<proteinExistence type="inferred from homology"/>
<feature type="region of interest" description="Disordered" evidence="7">
    <location>
        <begin position="172"/>
        <end position="192"/>
    </location>
</feature>
<keyword evidence="3" id="KW-0418">Kinase</keyword>
<dbReference type="InterPro" id="IPR050915">
    <property type="entry name" value="MAP_kinase_kinase"/>
</dbReference>
<evidence type="ECO:0000256" key="1">
    <source>
        <dbReference type="ARBA" id="ARBA00022679"/>
    </source>
</evidence>
<dbReference type="Gene3D" id="3.30.200.20">
    <property type="entry name" value="Phosphorylase Kinase, domain 1"/>
    <property type="match status" value="1"/>
</dbReference>
<dbReference type="InterPro" id="IPR011009">
    <property type="entry name" value="Kinase-like_dom_sf"/>
</dbReference>
<keyword evidence="1" id="KW-0808">Transferase</keyword>
<dbReference type="SUPFAM" id="SSF56112">
    <property type="entry name" value="Protein kinase-like (PK-like)"/>
    <property type="match status" value="1"/>
</dbReference>
<keyword evidence="10" id="KW-1185">Reference proteome</keyword>
<dbReference type="AlphaFoldDB" id="A0A2X0KR16"/>
<feature type="compositionally biased region" description="Acidic residues" evidence="7">
    <location>
        <begin position="127"/>
        <end position="141"/>
    </location>
</feature>